<comment type="caution">
    <text evidence="4">The sequence shown here is derived from an EMBL/GenBank/DDBJ whole genome shotgun (WGS) entry which is preliminary data.</text>
</comment>
<sequence>MNKTLLIASLFTALVVSSLNSYAEKNGYYRWSDDEGKTHFTQQPPNGRSSVFIKTSSGYNSGGSLDSDQAPGQSEGASNDIAKEEAIPEKMEVLPPKNPELCSKAKANMQSLATNGTRIRISNADGSSRFLNSEEINEQKNRAQEVINVHCN</sequence>
<reference evidence="5" key="1">
    <citation type="journal article" date="2019" name="Int. J. Syst. Evol. Microbiol.">
        <title>The Global Catalogue of Microorganisms (GCM) 10K type strain sequencing project: providing services to taxonomists for standard genome sequencing and annotation.</title>
        <authorList>
            <consortium name="The Broad Institute Genomics Platform"/>
            <consortium name="The Broad Institute Genome Sequencing Center for Infectious Disease"/>
            <person name="Wu L."/>
            <person name="Ma J."/>
        </authorList>
    </citation>
    <scope>NUCLEOTIDE SEQUENCE [LARGE SCALE GENOMIC DNA]</scope>
    <source>
        <strain evidence="5">JCM 17304</strain>
    </source>
</reference>
<dbReference type="Pfam" id="PF13511">
    <property type="entry name" value="DUF4124"/>
    <property type="match status" value="1"/>
</dbReference>
<feature type="domain" description="DUF4124" evidence="3">
    <location>
        <begin position="27"/>
        <end position="51"/>
    </location>
</feature>
<feature type="chain" id="PRO_5046414972" description="DUF4124 domain-containing protein" evidence="2">
    <location>
        <begin position="24"/>
        <end position="152"/>
    </location>
</feature>
<dbReference type="Proteomes" id="UP001500392">
    <property type="component" value="Unassembled WGS sequence"/>
</dbReference>
<feature type="region of interest" description="Disordered" evidence="1">
    <location>
        <begin position="33"/>
        <end position="100"/>
    </location>
</feature>
<accession>A0ABP7X3A9</accession>
<dbReference type="EMBL" id="BAABDM010000008">
    <property type="protein sequence ID" value="GAA4103619.1"/>
    <property type="molecule type" value="Genomic_DNA"/>
</dbReference>
<keyword evidence="2" id="KW-0732">Signal</keyword>
<name>A0ABP7X3A9_9GAMM</name>
<evidence type="ECO:0000313" key="5">
    <source>
        <dbReference type="Proteomes" id="UP001500392"/>
    </source>
</evidence>
<evidence type="ECO:0000256" key="2">
    <source>
        <dbReference type="SAM" id="SignalP"/>
    </source>
</evidence>
<keyword evidence="5" id="KW-1185">Reference proteome</keyword>
<dbReference type="RefSeq" id="WP_344937988.1">
    <property type="nucleotide sequence ID" value="NZ_BAABDM010000008.1"/>
</dbReference>
<feature type="compositionally biased region" description="Basic and acidic residues" evidence="1">
    <location>
        <begin position="81"/>
        <end position="92"/>
    </location>
</feature>
<evidence type="ECO:0000259" key="3">
    <source>
        <dbReference type="Pfam" id="PF13511"/>
    </source>
</evidence>
<feature type="compositionally biased region" description="Polar residues" evidence="1">
    <location>
        <begin position="39"/>
        <end position="77"/>
    </location>
</feature>
<feature type="signal peptide" evidence="2">
    <location>
        <begin position="1"/>
        <end position="23"/>
    </location>
</feature>
<organism evidence="4 5">
    <name type="scientific">Zhongshania borealis</name>
    <dbReference type="NCBI Taxonomy" id="889488"/>
    <lineage>
        <taxon>Bacteria</taxon>
        <taxon>Pseudomonadati</taxon>
        <taxon>Pseudomonadota</taxon>
        <taxon>Gammaproteobacteria</taxon>
        <taxon>Cellvibrionales</taxon>
        <taxon>Spongiibacteraceae</taxon>
        <taxon>Zhongshania</taxon>
    </lineage>
</organism>
<evidence type="ECO:0000313" key="4">
    <source>
        <dbReference type="EMBL" id="GAA4103619.1"/>
    </source>
</evidence>
<proteinExistence type="predicted"/>
<gene>
    <name evidence="4" type="ORF">GCM10022414_32080</name>
</gene>
<protein>
    <recommendedName>
        <fullName evidence="3">DUF4124 domain-containing protein</fullName>
    </recommendedName>
</protein>
<evidence type="ECO:0000256" key="1">
    <source>
        <dbReference type="SAM" id="MobiDB-lite"/>
    </source>
</evidence>
<dbReference type="InterPro" id="IPR025392">
    <property type="entry name" value="DUF4124"/>
</dbReference>